<comment type="caution">
    <text evidence="6">The sequence shown here is derived from an EMBL/GenBank/DDBJ whole genome shotgun (WGS) entry which is preliminary data.</text>
</comment>
<organism evidence="6 7">
    <name type="scientific">Aquisalinus flavus</name>
    <dbReference type="NCBI Taxonomy" id="1526572"/>
    <lineage>
        <taxon>Bacteria</taxon>
        <taxon>Pseudomonadati</taxon>
        <taxon>Pseudomonadota</taxon>
        <taxon>Alphaproteobacteria</taxon>
        <taxon>Parvularculales</taxon>
        <taxon>Parvularculaceae</taxon>
        <taxon>Aquisalinus</taxon>
    </lineage>
</organism>
<feature type="compositionally biased region" description="Acidic residues" evidence="5">
    <location>
        <begin position="275"/>
        <end position="290"/>
    </location>
</feature>
<dbReference type="PANTHER" id="PTHR34298:SF2">
    <property type="entry name" value="SEGREGATION AND CONDENSATION PROTEIN B"/>
    <property type="match status" value="1"/>
</dbReference>
<dbReference type="Pfam" id="PF04079">
    <property type="entry name" value="SMC_ScpB"/>
    <property type="match status" value="1"/>
</dbReference>
<reference evidence="6" key="2">
    <citation type="submission" date="2020-09" db="EMBL/GenBank/DDBJ databases">
        <authorList>
            <person name="Sun Q."/>
            <person name="Zhou Y."/>
        </authorList>
    </citation>
    <scope>NUCLEOTIDE SEQUENCE</scope>
    <source>
        <strain evidence="6">CGMCC 1.12921</strain>
    </source>
</reference>
<evidence type="ECO:0000256" key="2">
    <source>
        <dbReference type="ARBA" id="ARBA00022618"/>
    </source>
</evidence>
<dbReference type="InterPro" id="IPR005234">
    <property type="entry name" value="ScpB_csome_segregation"/>
</dbReference>
<evidence type="ECO:0000256" key="3">
    <source>
        <dbReference type="ARBA" id="ARBA00022829"/>
    </source>
</evidence>
<keyword evidence="4" id="KW-0131">Cell cycle</keyword>
<dbReference type="GO" id="GO:0051304">
    <property type="term" value="P:chromosome separation"/>
    <property type="evidence" value="ECO:0007669"/>
    <property type="project" value="InterPro"/>
</dbReference>
<keyword evidence="2" id="KW-0132">Cell division</keyword>
<evidence type="ECO:0000313" key="6">
    <source>
        <dbReference type="EMBL" id="GGC99677.1"/>
    </source>
</evidence>
<dbReference type="NCBIfam" id="TIGR00281">
    <property type="entry name" value="SMC-Scp complex subunit ScpB"/>
    <property type="match status" value="1"/>
</dbReference>
<dbReference type="InterPro" id="IPR036388">
    <property type="entry name" value="WH-like_DNA-bd_sf"/>
</dbReference>
<evidence type="ECO:0008006" key="8">
    <source>
        <dbReference type="Google" id="ProtNLM"/>
    </source>
</evidence>
<reference evidence="6" key="1">
    <citation type="journal article" date="2014" name="Int. J. Syst. Evol. Microbiol.">
        <title>Complete genome sequence of Corynebacterium casei LMG S-19264T (=DSM 44701T), isolated from a smear-ripened cheese.</title>
        <authorList>
            <consortium name="US DOE Joint Genome Institute (JGI-PGF)"/>
            <person name="Walter F."/>
            <person name="Albersmeier A."/>
            <person name="Kalinowski J."/>
            <person name="Ruckert C."/>
        </authorList>
    </citation>
    <scope>NUCLEOTIDE SEQUENCE</scope>
    <source>
        <strain evidence="6">CGMCC 1.12921</strain>
    </source>
</reference>
<keyword evidence="1" id="KW-0963">Cytoplasm</keyword>
<evidence type="ECO:0000313" key="7">
    <source>
        <dbReference type="Proteomes" id="UP000613582"/>
    </source>
</evidence>
<name>A0A8J2V1I9_9PROT</name>
<evidence type="ECO:0000256" key="1">
    <source>
        <dbReference type="ARBA" id="ARBA00022490"/>
    </source>
</evidence>
<sequence>MSGKNAPAKTMQDMDAQEVQAALAEALNAEIEAAIEANDADPTAEDGAGKDEEEHRVVSMTRDDDEEDDELSSLFGDQENPFAAAAEFAEHVRMTEALLFAAAEPLDEPTIAKRLPENAAIKDILEALQKQYENRGVTLSRTGKKWQFVTAPDVAHILQIEQVQPKKLSRAALETLAIIAYHQPCTRAEIEEVRGVAVSAGSLDKLLEIGWIRLRGRKDDTPGRPLLYGTSQEFLEHFGLESVSHLPGMADLKAAGLLDARLPPDFVVPTPRDGDEIETDENEPPETDFVEDFHQASTGADLEEDDEIDAELADDLEENDFEEGDPEAAEIVEEPDMIAGEEIDDDAFDAEEEPEDDR</sequence>
<dbReference type="Proteomes" id="UP000613582">
    <property type="component" value="Unassembled WGS sequence"/>
</dbReference>
<feature type="region of interest" description="Disordered" evidence="5">
    <location>
        <begin position="266"/>
        <end position="305"/>
    </location>
</feature>
<evidence type="ECO:0000256" key="4">
    <source>
        <dbReference type="ARBA" id="ARBA00023306"/>
    </source>
</evidence>
<evidence type="ECO:0000256" key="5">
    <source>
        <dbReference type="SAM" id="MobiDB-lite"/>
    </source>
</evidence>
<dbReference type="SUPFAM" id="SSF46785">
    <property type="entry name" value="Winged helix' DNA-binding domain"/>
    <property type="match status" value="2"/>
</dbReference>
<dbReference type="EMBL" id="BMGH01000001">
    <property type="protein sequence ID" value="GGC99677.1"/>
    <property type="molecule type" value="Genomic_DNA"/>
</dbReference>
<dbReference type="Gene3D" id="1.10.10.10">
    <property type="entry name" value="Winged helix-like DNA-binding domain superfamily/Winged helix DNA-binding domain"/>
    <property type="match status" value="2"/>
</dbReference>
<dbReference type="RefSeq" id="WP_206711330.1">
    <property type="nucleotide sequence ID" value="NZ_BMGH01000001.1"/>
</dbReference>
<proteinExistence type="predicted"/>
<dbReference type="InterPro" id="IPR036390">
    <property type="entry name" value="WH_DNA-bd_sf"/>
</dbReference>
<dbReference type="GO" id="GO:0051301">
    <property type="term" value="P:cell division"/>
    <property type="evidence" value="ECO:0007669"/>
    <property type="project" value="UniProtKB-KW"/>
</dbReference>
<gene>
    <name evidence="6" type="ORF">GCM10011342_05860</name>
</gene>
<accession>A0A8J2V1I9</accession>
<feature type="region of interest" description="Disordered" evidence="5">
    <location>
        <begin position="317"/>
        <end position="358"/>
    </location>
</feature>
<feature type="region of interest" description="Disordered" evidence="5">
    <location>
        <begin position="33"/>
        <end position="71"/>
    </location>
</feature>
<protein>
    <recommendedName>
        <fullName evidence="8">SMC-Scp complex subunit ScpB</fullName>
    </recommendedName>
</protein>
<dbReference type="AlphaFoldDB" id="A0A8J2V1I9"/>
<dbReference type="PANTHER" id="PTHR34298">
    <property type="entry name" value="SEGREGATION AND CONDENSATION PROTEIN B"/>
    <property type="match status" value="1"/>
</dbReference>
<keyword evidence="7" id="KW-1185">Reference proteome</keyword>
<keyword evidence="3" id="KW-0159">Chromosome partition</keyword>
<feature type="compositionally biased region" description="Basic and acidic residues" evidence="5">
    <location>
        <begin position="47"/>
        <end position="57"/>
    </location>
</feature>